<dbReference type="AlphaFoldDB" id="A0A835RKL6"/>
<protein>
    <submittedName>
        <fullName evidence="1">Uncharacterized protein</fullName>
    </submittedName>
</protein>
<evidence type="ECO:0000313" key="1">
    <source>
        <dbReference type="EMBL" id="KAG0489960.1"/>
    </source>
</evidence>
<dbReference type="PANTHER" id="PTHR33205">
    <property type="entry name" value="TRANSMEMBRANE PROTEIN"/>
    <property type="match status" value="1"/>
</dbReference>
<accession>A0A835RKL6</accession>
<proteinExistence type="predicted"/>
<dbReference type="OrthoDB" id="679205at2759"/>
<comment type="caution">
    <text evidence="1">The sequence shown here is derived from an EMBL/GenBank/DDBJ whole genome shotgun (WGS) entry which is preliminary data.</text>
</comment>
<organism evidence="1 2">
    <name type="scientific">Vanilla planifolia</name>
    <name type="common">Vanilla</name>
    <dbReference type="NCBI Taxonomy" id="51239"/>
    <lineage>
        <taxon>Eukaryota</taxon>
        <taxon>Viridiplantae</taxon>
        <taxon>Streptophyta</taxon>
        <taxon>Embryophyta</taxon>
        <taxon>Tracheophyta</taxon>
        <taxon>Spermatophyta</taxon>
        <taxon>Magnoliopsida</taxon>
        <taxon>Liliopsida</taxon>
        <taxon>Asparagales</taxon>
        <taxon>Orchidaceae</taxon>
        <taxon>Vanilloideae</taxon>
        <taxon>Vanilleae</taxon>
        <taxon>Vanilla</taxon>
    </lineage>
</organism>
<gene>
    <name evidence="1" type="ORF">HPP92_006823</name>
</gene>
<dbReference type="PANTHER" id="PTHR33205:SF1">
    <property type="entry name" value="TRANSMEMBRANE PROTEIN"/>
    <property type="match status" value="1"/>
</dbReference>
<reference evidence="1 2" key="1">
    <citation type="journal article" date="2020" name="Nat. Food">
        <title>A phased Vanilla planifolia genome enables genetic improvement of flavour and production.</title>
        <authorList>
            <person name="Hasing T."/>
            <person name="Tang H."/>
            <person name="Brym M."/>
            <person name="Khazi F."/>
            <person name="Huang T."/>
            <person name="Chambers A.H."/>
        </authorList>
    </citation>
    <scope>NUCLEOTIDE SEQUENCE [LARGE SCALE GENOMIC DNA]</scope>
    <source>
        <tissue evidence="1">Leaf</tissue>
    </source>
</reference>
<name>A0A835RKL6_VANPL</name>
<dbReference type="Proteomes" id="UP000639772">
    <property type="component" value="Chromosome 3"/>
</dbReference>
<sequence length="167" mass="17860">MTHPSNGDPTNQLPCALGLAHPSTASTRETPWSVFPDGSNGSPPTIFHEQRAPGSAAAMARDVRPRAVAANHHSKFFIQTRHTAGPYLLPSRQFQALFDSLFKVLFIFPSRYLFAIGLSQLFSLGRNLPPNLGCIPKQPDSLTAPRVAAGYGPNGALTLPGAPFQGT</sequence>
<evidence type="ECO:0000313" key="2">
    <source>
        <dbReference type="Proteomes" id="UP000639772"/>
    </source>
</evidence>
<dbReference type="EMBL" id="JADCNM010000003">
    <property type="protein sequence ID" value="KAG0489960.1"/>
    <property type="molecule type" value="Genomic_DNA"/>
</dbReference>